<dbReference type="Proteomes" id="UP001430953">
    <property type="component" value="Unassembled WGS sequence"/>
</dbReference>
<protein>
    <submittedName>
        <fullName evidence="1">Uncharacterized protein</fullName>
    </submittedName>
</protein>
<sequence>MSRRKDFRGKNQPFVRALMKRAFGVACRRACLRVVLIACSLCISRPSSQSSFRRLSRAPSNPFHRLLAPHIIISICIVNRVITINGLNDGYVDIKKVHGEQCPSSSRRSMARIRIKGKQKVKTIGRVSREKITVPNICIINYSLIKPSSLRGLAC</sequence>
<organism evidence="1 2">
    <name type="scientific">Cardiocondyla obscurior</name>
    <dbReference type="NCBI Taxonomy" id="286306"/>
    <lineage>
        <taxon>Eukaryota</taxon>
        <taxon>Metazoa</taxon>
        <taxon>Ecdysozoa</taxon>
        <taxon>Arthropoda</taxon>
        <taxon>Hexapoda</taxon>
        <taxon>Insecta</taxon>
        <taxon>Pterygota</taxon>
        <taxon>Neoptera</taxon>
        <taxon>Endopterygota</taxon>
        <taxon>Hymenoptera</taxon>
        <taxon>Apocrita</taxon>
        <taxon>Aculeata</taxon>
        <taxon>Formicoidea</taxon>
        <taxon>Formicidae</taxon>
        <taxon>Myrmicinae</taxon>
        <taxon>Cardiocondyla</taxon>
    </lineage>
</organism>
<comment type="caution">
    <text evidence="1">The sequence shown here is derived from an EMBL/GenBank/DDBJ whole genome shotgun (WGS) entry which is preliminary data.</text>
</comment>
<evidence type="ECO:0000313" key="1">
    <source>
        <dbReference type="EMBL" id="KAL0122635.1"/>
    </source>
</evidence>
<keyword evidence="2" id="KW-1185">Reference proteome</keyword>
<dbReference type="EMBL" id="JADYXP020000006">
    <property type="protein sequence ID" value="KAL0122635.1"/>
    <property type="molecule type" value="Genomic_DNA"/>
</dbReference>
<dbReference type="AlphaFoldDB" id="A0AAW2G599"/>
<name>A0AAW2G599_9HYME</name>
<proteinExistence type="predicted"/>
<evidence type="ECO:0000313" key="2">
    <source>
        <dbReference type="Proteomes" id="UP001430953"/>
    </source>
</evidence>
<gene>
    <name evidence="1" type="ORF">PUN28_007388</name>
</gene>
<accession>A0AAW2G599</accession>
<reference evidence="1 2" key="1">
    <citation type="submission" date="2023-03" db="EMBL/GenBank/DDBJ databases">
        <title>High recombination rates correlate with genetic variation in Cardiocondyla obscurior ants.</title>
        <authorList>
            <person name="Errbii M."/>
        </authorList>
    </citation>
    <scope>NUCLEOTIDE SEQUENCE [LARGE SCALE GENOMIC DNA]</scope>
    <source>
        <strain evidence="1">Alpha-2009</strain>
        <tissue evidence="1">Whole body</tissue>
    </source>
</reference>